<dbReference type="OrthoDB" id="5866971at2759"/>
<keyword evidence="4" id="KW-1185">Reference proteome</keyword>
<comment type="function">
    <text evidence="1">Central component in molecular interactions underlying sperm crawling. Forms an extensive filament system that extends from sperm villipoda, along the leading edge of the pseudopod.</text>
</comment>
<dbReference type="InterPro" id="IPR000535">
    <property type="entry name" value="MSP_dom"/>
</dbReference>
<gene>
    <name evidence="3" type="ORF">CJOHNSTONI_LOCUS9331</name>
</gene>
<protein>
    <recommendedName>
        <fullName evidence="1">Major sperm protein</fullName>
    </recommendedName>
</protein>
<proteinExistence type="predicted"/>
<accession>A0A8J2MDP3</accession>
<dbReference type="PANTHER" id="PTHR22947:SF12">
    <property type="entry name" value="MAJOR SPERM PROTEIN"/>
    <property type="match status" value="1"/>
</dbReference>
<evidence type="ECO:0000313" key="4">
    <source>
        <dbReference type="Proteomes" id="UP000746747"/>
    </source>
</evidence>
<dbReference type="Gene3D" id="2.60.40.10">
    <property type="entry name" value="Immunoglobulins"/>
    <property type="match status" value="1"/>
</dbReference>
<keyword evidence="1" id="KW-0206">Cytoskeleton</keyword>
<keyword evidence="1" id="KW-0963">Cytoplasm</keyword>
<feature type="domain" description="MSP" evidence="2">
    <location>
        <begin position="119"/>
        <end position="230"/>
    </location>
</feature>
<sequence length="230" mass="26428">MPDVQLQEAIPKLLNKQSMKNIKKEKLEQQNTRIKDMSKLLSQQRALSSSSSCKWLEKKAIVDGESVLQGSIALLTNQRDHYPLLKINDLRVTGSKKSKFSHLEERMKQLITNNSNENEMNALMVNDIIVFPRQLKWKLINTVQRIQLQNPSENRFAIKVKCTDNDLYRVKPVFTFVEPKSSVVFDVNRHDGIATVDHILFLTTLAEGTGDDPRKFFVDSMTNNDNIIND</sequence>
<organism evidence="3 4">
    <name type="scientific">Cercopithifilaria johnstoni</name>
    <dbReference type="NCBI Taxonomy" id="2874296"/>
    <lineage>
        <taxon>Eukaryota</taxon>
        <taxon>Metazoa</taxon>
        <taxon>Ecdysozoa</taxon>
        <taxon>Nematoda</taxon>
        <taxon>Chromadorea</taxon>
        <taxon>Rhabditida</taxon>
        <taxon>Spirurina</taxon>
        <taxon>Spiruromorpha</taxon>
        <taxon>Filarioidea</taxon>
        <taxon>Onchocercidae</taxon>
        <taxon>Cercopithifilaria</taxon>
    </lineage>
</organism>
<dbReference type="PANTHER" id="PTHR22947">
    <property type="entry name" value="MAJOR SPERM PROTEIN"/>
    <property type="match status" value="1"/>
</dbReference>
<dbReference type="Proteomes" id="UP000746747">
    <property type="component" value="Unassembled WGS sequence"/>
</dbReference>
<dbReference type="InterPro" id="IPR013783">
    <property type="entry name" value="Ig-like_fold"/>
</dbReference>
<dbReference type="InterPro" id="IPR008962">
    <property type="entry name" value="PapD-like_sf"/>
</dbReference>
<reference evidence="3" key="1">
    <citation type="submission" date="2021-09" db="EMBL/GenBank/DDBJ databases">
        <authorList>
            <consortium name="Pathogen Informatics"/>
        </authorList>
    </citation>
    <scope>NUCLEOTIDE SEQUENCE</scope>
</reference>
<dbReference type="InterPro" id="IPR051774">
    <property type="entry name" value="Sperm-specific_class_P"/>
</dbReference>
<dbReference type="AlphaFoldDB" id="A0A8J2MDP3"/>
<dbReference type="EMBL" id="CAKAEH010001838">
    <property type="protein sequence ID" value="CAG9539759.1"/>
    <property type="molecule type" value="Genomic_DNA"/>
</dbReference>
<dbReference type="PROSITE" id="PS50202">
    <property type="entry name" value="MSP"/>
    <property type="match status" value="1"/>
</dbReference>
<name>A0A8J2MDP3_9BILA</name>
<comment type="caution">
    <text evidence="3">The sequence shown here is derived from an EMBL/GenBank/DDBJ whole genome shotgun (WGS) entry which is preliminary data.</text>
</comment>
<dbReference type="SUPFAM" id="SSF49354">
    <property type="entry name" value="PapD-like"/>
    <property type="match status" value="1"/>
</dbReference>
<evidence type="ECO:0000259" key="2">
    <source>
        <dbReference type="PROSITE" id="PS50202"/>
    </source>
</evidence>
<dbReference type="Pfam" id="PF00635">
    <property type="entry name" value="Motile_Sperm"/>
    <property type="match status" value="1"/>
</dbReference>
<evidence type="ECO:0000313" key="3">
    <source>
        <dbReference type="EMBL" id="CAG9539759.1"/>
    </source>
</evidence>
<evidence type="ECO:0000256" key="1">
    <source>
        <dbReference type="RuleBase" id="RU003425"/>
    </source>
</evidence>